<evidence type="ECO:0000313" key="1">
    <source>
        <dbReference type="EMBL" id="SUJ01474.1"/>
    </source>
</evidence>
<dbReference type="AlphaFoldDB" id="A0A380BI78"/>
<protein>
    <submittedName>
        <fullName evidence="1">Gliding motility-associated C-terminal domain</fullName>
    </submittedName>
</protein>
<accession>A0A380BI78</accession>
<dbReference type="Pfam" id="PF13585">
    <property type="entry name" value="CHU_C"/>
    <property type="match status" value="1"/>
</dbReference>
<dbReference type="InterPro" id="IPR026341">
    <property type="entry name" value="T9SS_type_B"/>
</dbReference>
<dbReference type="NCBIfam" id="TIGR04131">
    <property type="entry name" value="Bac_Flav_CTERM"/>
    <property type="match status" value="1"/>
</dbReference>
<proteinExistence type="predicted"/>
<evidence type="ECO:0000313" key="2">
    <source>
        <dbReference type="Proteomes" id="UP000254893"/>
    </source>
</evidence>
<organism evidence="1 2">
    <name type="scientific">Sphingobacterium spiritivorum</name>
    <name type="common">Flavobacterium spiritivorum</name>
    <dbReference type="NCBI Taxonomy" id="258"/>
    <lineage>
        <taxon>Bacteria</taxon>
        <taxon>Pseudomonadati</taxon>
        <taxon>Bacteroidota</taxon>
        <taxon>Sphingobacteriia</taxon>
        <taxon>Sphingobacteriales</taxon>
        <taxon>Sphingobacteriaceae</taxon>
        <taxon>Sphingobacterium</taxon>
    </lineage>
</organism>
<name>A0A380BI78_SPHSI</name>
<gene>
    <name evidence="1" type="ORF">NCTC11388_00794</name>
</gene>
<sequence length="561" mass="61607">MKLNSRLITDIDSSLFLSTKSHNLYVKIQTCVNMRNTIKFFLTVITGMLSLSLYAQNGKNSDFSNNSFFIVSAGTADVIYSESLYIGPNAEWQIDGDLYIYSTKIWIAPTAKITGSGKLILKNPGSNPYYSDWSNQPTLIDANNGEFIKVNITIDNPSNIKLADIADPGYGSPAGVNNTAGLKVDANIDFNVQGGDILLNGFELMLGTNAQLLNAGSINSPNQNVHGYVVTGNISSSSLVKSLKQGEKFLFPVGIDESSYTPAILTPKTADDIHVGVIDYKAATTIQIKDTEVGMDRIWHIYASKELRADYTLIHQAITNGNLFVDSKAEIMQYSGNGNWIGDITTLVAAGMHSRQDVLAYAVPTLNGTWMTKFSYKGPEANDDTFTIAYADEYLNKENQLHVLQNDNAGSSPIIVSSVAIVSQPQHGKVTVNIDGSITYTPDPGYIGEDSFEYSITDEYGLSDTARVTLNILSRDLHIPNVFTPNGDGINDYFEIIGYEYYDRIGVTIVNRWGNEVYRNSTYDNKWNGSGLNTGTYFYIIEATKGGETRVFKGDVLIKPQ</sequence>
<reference evidence="1 2" key="1">
    <citation type="submission" date="2018-06" db="EMBL/GenBank/DDBJ databases">
        <authorList>
            <consortium name="Pathogen Informatics"/>
            <person name="Doyle S."/>
        </authorList>
    </citation>
    <scope>NUCLEOTIDE SEQUENCE [LARGE SCALE GENOMIC DNA]</scope>
    <source>
        <strain evidence="1 2">NCTC11388</strain>
    </source>
</reference>
<dbReference type="Pfam" id="PF17963">
    <property type="entry name" value="Big_9"/>
    <property type="match status" value="1"/>
</dbReference>
<dbReference type="Proteomes" id="UP000254893">
    <property type="component" value="Unassembled WGS sequence"/>
</dbReference>
<dbReference type="Gene3D" id="2.60.40.3440">
    <property type="match status" value="1"/>
</dbReference>
<dbReference type="EMBL" id="UGYW01000002">
    <property type="protein sequence ID" value="SUJ01474.1"/>
    <property type="molecule type" value="Genomic_DNA"/>
</dbReference>